<sequence>MSNLTLGEAVRECTLGIQVEKTLAALADANIFTVYGRNLVTLLTGQVTAAGDGGATTIKLQTETNTIDLCAATTVTGDAIGTTYFLTGEVAVILNGTGNTPIIDVGANITGFPSSPVIIGRTATEDAIQLVQTGDDASLIISWILTYIPLEEGAYIEPA</sequence>
<dbReference type="AlphaFoldDB" id="A0A0S7XS29"/>
<protein>
    <submittedName>
        <fullName evidence="1">Uncharacterized protein</fullName>
    </submittedName>
</protein>
<name>A0A0S7XS29_9BACT</name>
<organism evidence="1 2">
    <name type="scientific">candidate division KD3-62 bacterium DG_56</name>
    <dbReference type="NCBI Taxonomy" id="1704032"/>
    <lineage>
        <taxon>Bacteria</taxon>
        <taxon>candidate division KD3-62</taxon>
    </lineage>
</organism>
<dbReference type="Proteomes" id="UP000052020">
    <property type="component" value="Unassembled WGS sequence"/>
</dbReference>
<evidence type="ECO:0000313" key="2">
    <source>
        <dbReference type="Proteomes" id="UP000052020"/>
    </source>
</evidence>
<comment type="caution">
    <text evidence="1">The sequence shown here is derived from an EMBL/GenBank/DDBJ whole genome shotgun (WGS) entry which is preliminary data.</text>
</comment>
<reference evidence="1 2" key="1">
    <citation type="journal article" date="2015" name="Microbiome">
        <title>Genomic resolution of linkages in carbon, nitrogen, and sulfur cycling among widespread estuary sediment bacteria.</title>
        <authorList>
            <person name="Baker B.J."/>
            <person name="Lazar C.S."/>
            <person name="Teske A.P."/>
            <person name="Dick G.J."/>
        </authorList>
    </citation>
    <scope>NUCLEOTIDE SEQUENCE [LARGE SCALE GENOMIC DNA]</scope>
    <source>
        <strain evidence="1">DG_56</strain>
    </source>
</reference>
<accession>A0A0S7XS29</accession>
<gene>
    <name evidence="1" type="ORF">AMK68_00115</name>
</gene>
<evidence type="ECO:0000313" key="1">
    <source>
        <dbReference type="EMBL" id="KPJ64873.1"/>
    </source>
</evidence>
<dbReference type="EMBL" id="LIZY01000003">
    <property type="protein sequence ID" value="KPJ64873.1"/>
    <property type="molecule type" value="Genomic_DNA"/>
</dbReference>
<proteinExistence type="predicted"/>